<dbReference type="EMBL" id="JALJOT010000003">
    <property type="protein sequence ID" value="KAK9916321.1"/>
    <property type="molecule type" value="Genomic_DNA"/>
</dbReference>
<proteinExistence type="predicted"/>
<evidence type="ECO:0000313" key="2">
    <source>
        <dbReference type="Proteomes" id="UP001491310"/>
    </source>
</evidence>
<accession>A0ABR2YXB4</accession>
<evidence type="ECO:0000313" key="1">
    <source>
        <dbReference type="EMBL" id="KAK9916321.1"/>
    </source>
</evidence>
<sequence length="179" mass="20205">MKGTTEQCTKDNAVGTCAQGLKRKGITVTEEDQRLMKAQKVDENRDLYTVKSALGRDHQTPQSRAVQQSSRVQALEEKVGRVRGLGFSEDVVNETRKGAGLSYSLLSEAVHTFNRDTAKGAMEALQLKGQPLWDQLFFLACREADAEAEDMRNHRRNLFSMWPARENDGESRQSSVERW</sequence>
<gene>
    <name evidence="1" type="ORF">WJX75_001234</name>
</gene>
<protein>
    <recommendedName>
        <fullName evidence="3">UBA domain-containing protein</fullName>
    </recommendedName>
</protein>
<reference evidence="1 2" key="1">
    <citation type="journal article" date="2024" name="Nat. Commun.">
        <title>Phylogenomics reveals the evolutionary origins of lichenization in chlorophyte algae.</title>
        <authorList>
            <person name="Puginier C."/>
            <person name="Libourel C."/>
            <person name="Otte J."/>
            <person name="Skaloud P."/>
            <person name="Haon M."/>
            <person name="Grisel S."/>
            <person name="Petersen M."/>
            <person name="Berrin J.G."/>
            <person name="Delaux P.M."/>
            <person name="Dal Grande F."/>
            <person name="Keller J."/>
        </authorList>
    </citation>
    <scope>NUCLEOTIDE SEQUENCE [LARGE SCALE GENOMIC DNA]</scope>
    <source>
        <strain evidence="1 2">SAG 216-7</strain>
    </source>
</reference>
<dbReference type="Proteomes" id="UP001491310">
    <property type="component" value="Unassembled WGS sequence"/>
</dbReference>
<comment type="caution">
    <text evidence="1">The sequence shown here is derived from an EMBL/GenBank/DDBJ whole genome shotgun (WGS) entry which is preliminary data.</text>
</comment>
<evidence type="ECO:0008006" key="3">
    <source>
        <dbReference type="Google" id="ProtNLM"/>
    </source>
</evidence>
<keyword evidence="2" id="KW-1185">Reference proteome</keyword>
<name>A0ABR2YXB4_9CHLO</name>
<organism evidence="1 2">
    <name type="scientific">Coccomyxa subellipsoidea</name>
    <dbReference type="NCBI Taxonomy" id="248742"/>
    <lineage>
        <taxon>Eukaryota</taxon>
        <taxon>Viridiplantae</taxon>
        <taxon>Chlorophyta</taxon>
        <taxon>core chlorophytes</taxon>
        <taxon>Trebouxiophyceae</taxon>
        <taxon>Trebouxiophyceae incertae sedis</taxon>
        <taxon>Coccomyxaceae</taxon>
        <taxon>Coccomyxa</taxon>
    </lineage>
</organism>